<evidence type="ECO:0000313" key="2">
    <source>
        <dbReference type="Proteomes" id="UP000787635"/>
    </source>
</evidence>
<proteinExistence type="predicted"/>
<comment type="caution">
    <text evidence="1">The sequence shown here is derived from an EMBL/GenBank/DDBJ whole genome shotgun (WGS) entry which is preliminary data.</text>
</comment>
<dbReference type="Pfam" id="PF05354">
    <property type="entry name" value="Phage_attach"/>
    <property type="match status" value="1"/>
</dbReference>
<dbReference type="EMBL" id="JAAVNE010000046">
    <property type="protein sequence ID" value="NKC33494.1"/>
    <property type="molecule type" value="Genomic_DNA"/>
</dbReference>
<sequence length="105" mass="10663">MSDAIAQMLRDLTADPNVGVDATWISAAGGPPRTIRVVPSNPSEAIPGLGAAGARGIAARVTMAADALPSPPQHGDLLAYGGGNYVVERADPDPRGASFFLLLKA</sequence>
<keyword evidence="2" id="KW-1185">Reference proteome</keyword>
<evidence type="ECO:0000313" key="1">
    <source>
        <dbReference type="EMBL" id="NKC33494.1"/>
    </source>
</evidence>
<dbReference type="Proteomes" id="UP000787635">
    <property type="component" value="Unassembled WGS sequence"/>
</dbReference>
<dbReference type="RefSeq" id="WP_168034220.1">
    <property type="nucleotide sequence ID" value="NZ_JAAVNE010000046.1"/>
</dbReference>
<protein>
    <submittedName>
        <fullName evidence="1">Uncharacterized protein</fullName>
    </submittedName>
</protein>
<dbReference type="InterPro" id="IPR008018">
    <property type="entry name" value="Phage_tail_attach_FII"/>
</dbReference>
<accession>A0ABX1E8E1</accession>
<organism evidence="1 2">
    <name type="scientific">Falsiroseomonas selenitidurans</name>
    <dbReference type="NCBI Taxonomy" id="2716335"/>
    <lineage>
        <taxon>Bacteria</taxon>
        <taxon>Pseudomonadati</taxon>
        <taxon>Pseudomonadota</taxon>
        <taxon>Alphaproteobacteria</taxon>
        <taxon>Acetobacterales</taxon>
        <taxon>Roseomonadaceae</taxon>
        <taxon>Falsiroseomonas</taxon>
    </lineage>
</organism>
<reference evidence="1 2" key="1">
    <citation type="submission" date="2020-03" db="EMBL/GenBank/DDBJ databases">
        <title>Roseomonas selenitidurans sp. nov. isolated from urban soil.</title>
        <authorList>
            <person name="Liu H."/>
        </authorList>
    </citation>
    <scope>NUCLEOTIDE SEQUENCE [LARGE SCALE GENOMIC DNA]</scope>
    <source>
        <strain evidence="1 2">BU-1</strain>
    </source>
</reference>
<gene>
    <name evidence="1" type="ORF">HEQ75_21710</name>
</gene>
<name>A0ABX1E8E1_9PROT</name>